<dbReference type="dictyBase" id="DDB_G0284373"/>
<organism evidence="5 6">
    <name type="scientific">Dictyostelium discoideum</name>
    <name type="common">Social amoeba</name>
    <dbReference type="NCBI Taxonomy" id="44689"/>
    <lineage>
        <taxon>Eukaryota</taxon>
        <taxon>Amoebozoa</taxon>
        <taxon>Evosea</taxon>
        <taxon>Eumycetozoa</taxon>
        <taxon>Dictyostelia</taxon>
        <taxon>Dictyosteliales</taxon>
        <taxon>Dictyosteliaceae</taxon>
        <taxon>Dictyostelium</taxon>
    </lineage>
</organism>
<dbReference type="PANTHER" id="PTHR45681">
    <property type="entry name" value="POLYKETIDE SYNTHASE 44-RELATED"/>
    <property type="match status" value="1"/>
</dbReference>
<dbReference type="VEuPathDB" id="AmoebaDB:DDB_G0284373"/>
<dbReference type="AlphaFoldDB" id="Q54PR3"/>
<evidence type="ECO:0000256" key="1">
    <source>
        <dbReference type="ARBA" id="ARBA00022450"/>
    </source>
</evidence>
<dbReference type="InterPro" id="IPR001227">
    <property type="entry name" value="Ac_transferase_dom_sf"/>
</dbReference>
<gene>
    <name evidence="5" type="ORF">DDB_G0284373</name>
</gene>
<dbReference type="PhylomeDB" id="Q54PR3"/>
<keyword evidence="1" id="KW-0596">Phosphopantetheine</keyword>
<dbReference type="GeneID" id="8624562"/>
<evidence type="ECO:0000313" key="6">
    <source>
        <dbReference type="Proteomes" id="UP000002195"/>
    </source>
</evidence>
<reference evidence="5 6" key="1">
    <citation type="journal article" date="2005" name="Nature">
        <title>The genome of the social amoeba Dictyostelium discoideum.</title>
        <authorList>
            <consortium name="The Dictyostelium discoideum Sequencing Consortium"/>
            <person name="Eichinger L."/>
            <person name="Pachebat J.A."/>
            <person name="Glockner G."/>
            <person name="Rajandream M.A."/>
            <person name="Sucgang R."/>
            <person name="Berriman M."/>
            <person name="Song J."/>
            <person name="Olsen R."/>
            <person name="Szafranski K."/>
            <person name="Xu Q."/>
            <person name="Tunggal B."/>
            <person name="Kummerfeld S."/>
            <person name="Madera M."/>
            <person name="Konfortov B.A."/>
            <person name="Rivero F."/>
            <person name="Bankier A.T."/>
            <person name="Lehmann R."/>
            <person name="Hamlin N."/>
            <person name="Davies R."/>
            <person name="Gaudet P."/>
            <person name="Fey P."/>
            <person name="Pilcher K."/>
            <person name="Chen G."/>
            <person name="Saunders D."/>
            <person name="Sodergren E."/>
            <person name="Davis P."/>
            <person name="Kerhornou A."/>
            <person name="Nie X."/>
            <person name="Hall N."/>
            <person name="Anjard C."/>
            <person name="Hemphill L."/>
            <person name="Bason N."/>
            <person name="Farbrother P."/>
            <person name="Desany B."/>
            <person name="Just E."/>
            <person name="Morio T."/>
            <person name="Rost R."/>
            <person name="Churcher C."/>
            <person name="Cooper J."/>
            <person name="Haydock S."/>
            <person name="van Driessche N."/>
            <person name="Cronin A."/>
            <person name="Goodhead I."/>
            <person name="Muzny D."/>
            <person name="Mourier T."/>
            <person name="Pain A."/>
            <person name="Lu M."/>
            <person name="Harper D."/>
            <person name="Lindsay R."/>
            <person name="Hauser H."/>
            <person name="James K."/>
            <person name="Quiles M."/>
            <person name="Madan Babu M."/>
            <person name="Saito T."/>
            <person name="Buchrieser C."/>
            <person name="Wardroper A."/>
            <person name="Felder M."/>
            <person name="Thangavelu M."/>
            <person name="Johnson D."/>
            <person name="Knights A."/>
            <person name="Loulseged H."/>
            <person name="Mungall K."/>
            <person name="Oliver K."/>
            <person name="Price C."/>
            <person name="Quail M.A."/>
            <person name="Urushihara H."/>
            <person name="Hernandez J."/>
            <person name="Rabbinowitsch E."/>
            <person name="Steffen D."/>
            <person name="Sanders M."/>
            <person name="Ma J."/>
            <person name="Kohara Y."/>
            <person name="Sharp S."/>
            <person name="Simmonds M."/>
            <person name="Spiegler S."/>
            <person name="Tivey A."/>
            <person name="Sugano S."/>
            <person name="White B."/>
            <person name="Walker D."/>
            <person name="Woodward J."/>
            <person name="Winckler T."/>
            <person name="Tanaka Y."/>
            <person name="Shaulsky G."/>
            <person name="Schleicher M."/>
            <person name="Weinstock G."/>
            <person name="Rosenthal A."/>
            <person name="Cox E.C."/>
            <person name="Chisholm R.L."/>
            <person name="Gibbs R."/>
            <person name="Loomis W.F."/>
            <person name="Platzer M."/>
            <person name="Kay R.R."/>
            <person name="Williams J."/>
            <person name="Dear P.H."/>
            <person name="Noegel A.A."/>
            <person name="Barrell B."/>
            <person name="Kuspa A."/>
        </authorList>
    </citation>
    <scope>NUCLEOTIDE SEQUENCE [LARGE SCALE GENOMIC DNA]</scope>
    <source>
        <strain evidence="5 6">AX4</strain>
    </source>
</reference>
<dbReference type="GO" id="GO:0016740">
    <property type="term" value="F:transferase activity"/>
    <property type="evidence" value="ECO:0007669"/>
    <property type="project" value="UniProtKB-KW"/>
</dbReference>
<keyword evidence="6" id="KW-1185">Reference proteome</keyword>
<comment type="caution">
    <text evidence="5">The sequence shown here is derived from an EMBL/GenBank/DDBJ whole genome shotgun (WGS) entry which is preliminary data.</text>
</comment>
<proteinExistence type="predicted"/>
<evidence type="ECO:0000313" key="5">
    <source>
        <dbReference type="EMBL" id="EAL65235.1"/>
    </source>
</evidence>
<dbReference type="InterPro" id="IPR050444">
    <property type="entry name" value="Polyketide_Synthase"/>
</dbReference>
<dbReference type="PaxDb" id="44689-DDB0185975"/>
<dbReference type="SUPFAM" id="SSF52151">
    <property type="entry name" value="FabD/lysophospholipase-like"/>
    <property type="match status" value="1"/>
</dbReference>
<dbReference type="SMART" id="SM00827">
    <property type="entry name" value="PKS_AT"/>
    <property type="match status" value="1"/>
</dbReference>
<keyword evidence="3" id="KW-0808">Transferase</keyword>
<dbReference type="SMR" id="Q54PR3"/>
<dbReference type="Proteomes" id="UP000002195">
    <property type="component" value="Unassembled WGS sequence"/>
</dbReference>
<accession>Q54PR3</accession>
<dbReference type="InterPro" id="IPR014043">
    <property type="entry name" value="Acyl_transferase_dom"/>
</dbReference>
<name>Q54PR3_DICDI</name>
<keyword evidence="2" id="KW-0597">Phosphoprotein</keyword>
<evidence type="ECO:0000256" key="2">
    <source>
        <dbReference type="ARBA" id="ARBA00022553"/>
    </source>
</evidence>
<dbReference type="KEGG" id="ddi:DDB_G0284373"/>
<dbReference type="HOGENOM" id="CLU_048819_0_0_1"/>
<protein>
    <recommendedName>
        <fullName evidence="4">Malonyl-CoA:ACP transacylase (MAT) domain-containing protein</fullName>
    </recommendedName>
</protein>
<dbReference type="RefSeq" id="XP_638591.1">
    <property type="nucleotide sequence ID" value="XM_633499.1"/>
</dbReference>
<dbReference type="OMA" id="KEMAVEM"/>
<dbReference type="FunCoup" id="Q54PR3">
    <property type="interactions" value="2"/>
</dbReference>
<dbReference type="PANTHER" id="PTHR45681:SF6">
    <property type="entry name" value="POLYKETIDE SYNTHASE 37"/>
    <property type="match status" value="1"/>
</dbReference>
<dbReference type="Gene3D" id="3.40.366.10">
    <property type="entry name" value="Malonyl-Coenzyme A Acyl Carrier Protein, domain 2"/>
    <property type="match status" value="1"/>
</dbReference>
<evidence type="ECO:0000259" key="4">
    <source>
        <dbReference type="SMART" id="SM00827"/>
    </source>
</evidence>
<feature type="domain" description="Malonyl-CoA:ACP transacylase (MAT)" evidence="4">
    <location>
        <begin position="18"/>
        <end position="341"/>
    </location>
</feature>
<sequence>MNSNIDDFSKLNPIVFHFCGQAVHWGEMALELYKGNKIFRESMDKIDNYLKINYFNGESMLNKLRKSTNEDKNNEDQYLTHSILFMFQVSMFELLKSEMILPSCIFGISCGEMASLYCSGILSLKSVCDLLIERAKLMDTFYNLNPNGIPFFIKMGADQFNEKYSNKYSDLEVSAKFSNSSTLMATCNLEQFEQLEKEFKENNIFIKRIPSKIPFHSSALDCIKDYANKTKDVEIKNSNSNSIIQTYCSYNGKLYDQSNPFNIFESIRSCVDAESITHDIIKKFELNGAKKLIFVEISPHPVLTNMVYENVKSSKSNVFTTVSIDDTDPNVISLSSLNKNNDDIVHINNIINIIKKHTKINK</sequence>
<dbReference type="Pfam" id="PF00698">
    <property type="entry name" value="Acyl_transf_1"/>
    <property type="match status" value="1"/>
</dbReference>
<evidence type="ECO:0000256" key="3">
    <source>
        <dbReference type="ARBA" id="ARBA00022679"/>
    </source>
</evidence>
<dbReference type="EMBL" id="AAFI02000064">
    <property type="protein sequence ID" value="EAL65235.1"/>
    <property type="molecule type" value="Genomic_DNA"/>
</dbReference>
<dbReference type="InterPro" id="IPR016035">
    <property type="entry name" value="Acyl_Trfase/lysoPLipase"/>
</dbReference>
<dbReference type="InParanoid" id="Q54PR3"/>